<evidence type="ECO:0000313" key="4">
    <source>
        <dbReference type="Proteomes" id="UP000637819"/>
    </source>
</evidence>
<gene>
    <name evidence="3" type="ORF">JMJ58_08735</name>
</gene>
<feature type="region of interest" description="Disordered" evidence="1">
    <location>
        <begin position="1"/>
        <end position="21"/>
    </location>
</feature>
<evidence type="ECO:0000313" key="3">
    <source>
        <dbReference type="EMBL" id="QRV16932.1"/>
    </source>
</evidence>
<keyword evidence="4" id="KW-1185">Reference proteome</keyword>
<dbReference type="GeneID" id="62875205"/>
<feature type="transmembrane region" description="Helical" evidence="2">
    <location>
        <begin position="115"/>
        <end position="133"/>
    </location>
</feature>
<feature type="transmembrane region" description="Helical" evidence="2">
    <location>
        <begin position="31"/>
        <end position="53"/>
    </location>
</feature>
<protein>
    <recommendedName>
        <fullName evidence="5">PH domain-containing protein</fullName>
    </recommendedName>
</protein>
<dbReference type="AlphaFoldDB" id="A0A8T8E650"/>
<dbReference type="EMBL" id="CP069188">
    <property type="protein sequence ID" value="QRV16932.1"/>
    <property type="molecule type" value="Genomic_DNA"/>
</dbReference>
<name>A0A8T8E650_9EURY</name>
<organism evidence="3 4">
    <name type="scientific">Haloterrigena salifodinae</name>
    <dbReference type="NCBI Taxonomy" id="2675099"/>
    <lineage>
        <taxon>Archaea</taxon>
        <taxon>Methanobacteriati</taxon>
        <taxon>Methanobacteriota</taxon>
        <taxon>Stenosarchaea group</taxon>
        <taxon>Halobacteria</taxon>
        <taxon>Halobacteriales</taxon>
        <taxon>Natrialbaceae</taxon>
        <taxon>Haloterrigena</taxon>
    </lineage>
</organism>
<dbReference type="OrthoDB" id="170115at2157"/>
<keyword evidence="2" id="KW-0472">Membrane</keyword>
<evidence type="ECO:0000256" key="2">
    <source>
        <dbReference type="SAM" id="Phobius"/>
    </source>
</evidence>
<feature type="transmembrane region" description="Helical" evidence="2">
    <location>
        <begin position="90"/>
        <end position="109"/>
    </location>
</feature>
<keyword evidence="2" id="KW-1133">Transmembrane helix</keyword>
<dbReference type="Proteomes" id="UP000637819">
    <property type="component" value="Chromosome"/>
</dbReference>
<evidence type="ECO:0008006" key="5">
    <source>
        <dbReference type="Google" id="ProtNLM"/>
    </source>
</evidence>
<accession>A0A8T8E650</accession>
<reference evidence="3 4" key="1">
    <citation type="submission" date="2021-01" db="EMBL/GenBank/DDBJ databases">
        <title>Genome Sequence and Methylation Pattern of Haloterrigena salifodinae BOL5-1, An Extremely Halophilic Archaeon from a Bolivian Salt Mine.</title>
        <authorList>
            <person name="DasSarma P."/>
            <person name="Anton B.P."/>
            <person name="DasSarma S.L."/>
            <person name="von Ehrenheim H.A.L."/>
            <person name="Martinez F.L."/>
            <person name="Guzman D."/>
            <person name="Roberts R.J."/>
            <person name="DasSarma S."/>
        </authorList>
    </citation>
    <scope>NUCLEOTIDE SEQUENCE [LARGE SCALE GENOMIC DNA]</scope>
    <source>
        <strain evidence="3 4">BOL5-1</strain>
    </source>
</reference>
<sequence length="288" mass="31175">MAMRTSTERVALGDSGDGGDEPSDGRFRLAVAVYAGALLAGVVSVAAVLTAFVRGPLPAVYAAGFVGGFVGGLALAAADPRLPVRLGRTLGRRAAVVVPTVPFVVIWFAPLEAAVDVVALWAVITVFTSGYALSQLARNRYVDAVTTGEPAERWRWTPPGSPVVDALLAGMWLVIGIGDAVTGSPAQGLLWLSLAVFWMVSCLVEGRWSFGPGRDRCEVQLYETGLVKRYPYMKTYVSWRDINHARLREGELVLDRGLRDVRFDSDELEDSDKLLEAIDRQLAARKKR</sequence>
<keyword evidence="2" id="KW-0812">Transmembrane</keyword>
<proteinExistence type="predicted"/>
<dbReference type="KEGG" id="hsal:JMJ58_08735"/>
<feature type="transmembrane region" description="Helical" evidence="2">
    <location>
        <begin position="59"/>
        <end position="78"/>
    </location>
</feature>
<dbReference type="RefSeq" id="WP_204749070.1">
    <property type="nucleotide sequence ID" value="NZ_CP069188.1"/>
</dbReference>
<evidence type="ECO:0000256" key="1">
    <source>
        <dbReference type="SAM" id="MobiDB-lite"/>
    </source>
</evidence>